<name>A0A9J6H0Z3_HAELO</name>
<comment type="caution">
    <text evidence="2">The sequence shown here is derived from an EMBL/GenBank/DDBJ whole genome shotgun (WGS) entry which is preliminary data.</text>
</comment>
<feature type="region of interest" description="Disordered" evidence="1">
    <location>
        <begin position="294"/>
        <end position="372"/>
    </location>
</feature>
<dbReference type="Proteomes" id="UP000821853">
    <property type="component" value="Unassembled WGS sequence"/>
</dbReference>
<evidence type="ECO:0000256" key="1">
    <source>
        <dbReference type="SAM" id="MobiDB-lite"/>
    </source>
</evidence>
<reference evidence="2 3" key="1">
    <citation type="journal article" date="2020" name="Cell">
        <title>Large-Scale Comparative Analyses of Tick Genomes Elucidate Their Genetic Diversity and Vector Capacities.</title>
        <authorList>
            <consortium name="Tick Genome and Microbiome Consortium (TIGMIC)"/>
            <person name="Jia N."/>
            <person name="Wang J."/>
            <person name="Shi W."/>
            <person name="Du L."/>
            <person name="Sun Y."/>
            <person name="Zhan W."/>
            <person name="Jiang J.F."/>
            <person name="Wang Q."/>
            <person name="Zhang B."/>
            <person name="Ji P."/>
            <person name="Bell-Sakyi L."/>
            <person name="Cui X.M."/>
            <person name="Yuan T.T."/>
            <person name="Jiang B.G."/>
            <person name="Yang W.F."/>
            <person name="Lam T.T."/>
            <person name="Chang Q.C."/>
            <person name="Ding S.J."/>
            <person name="Wang X.J."/>
            <person name="Zhu J.G."/>
            <person name="Ruan X.D."/>
            <person name="Zhao L."/>
            <person name="Wei J.T."/>
            <person name="Ye R.Z."/>
            <person name="Que T.C."/>
            <person name="Du C.H."/>
            <person name="Zhou Y.H."/>
            <person name="Cheng J.X."/>
            <person name="Dai P.F."/>
            <person name="Guo W.B."/>
            <person name="Han X.H."/>
            <person name="Huang E.J."/>
            <person name="Li L.F."/>
            <person name="Wei W."/>
            <person name="Gao Y.C."/>
            <person name="Liu J.Z."/>
            <person name="Shao H.Z."/>
            <person name="Wang X."/>
            <person name="Wang C.C."/>
            <person name="Yang T.C."/>
            <person name="Huo Q.B."/>
            <person name="Li W."/>
            <person name="Chen H.Y."/>
            <person name="Chen S.E."/>
            <person name="Zhou L.G."/>
            <person name="Ni X.B."/>
            <person name="Tian J.H."/>
            <person name="Sheng Y."/>
            <person name="Liu T."/>
            <person name="Pan Y.S."/>
            <person name="Xia L.Y."/>
            <person name="Li J."/>
            <person name="Zhao F."/>
            <person name="Cao W.C."/>
        </authorList>
    </citation>
    <scope>NUCLEOTIDE SEQUENCE [LARGE SCALE GENOMIC DNA]</scope>
    <source>
        <strain evidence="2">HaeL-2018</strain>
    </source>
</reference>
<dbReference type="VEuPathDB" id="VectorBase:HLOH_050168"/>
<feature type="compositionally biased region" description="Basic and acidic residues" evidence="1">
    <location>
        <begin position="40"/>
        <end position="53"/>
    </location>
</feature>
<gene>
    <name evidence="2" type="ORF">HPB48_026374</name>
</gene>
<proteinExistence type="predicted"/>
<feature type="region of interest" description="Disordered" evidence="1">
    <location>
        <begin position="1"/>
        <end position="69"/>
    </location>
</feature>
<evidence type="ECO:0000313" key="2">
    <source>
        <dbReference type="EMBL" id="KAH9384367.1"/>
    </source>
</evidence>
<protein>
    <submittedName>
        <fullName evidence="2">Uncharacterized protein</fullName>
    </submittedName>
</protein>
<dbReference type="AlphaFoldDB" id="A0A9J6H0Z3"/>
<accession>A0A9J6H0Z3</accession>
<dbReference type="EMBL" id="JABSTR010002227">
    <property type="protein sequence ID" value="KAH9384367.1"/>
    <property type="molecule type" value="Genomic_DNA"/>
</dbReference>
<feature type="compositionally biased region" description="Basic residues" evidence="1">
    <location>
        <begin position="1"/>
        <end position="15"/>
    </location>
</feature>
<organism evidence="2 3">
    <name type="scientific">Haemaphysalis longicornis</name>
    <name type="common">Bush tick</name>
    <dbReference type="NCBI Taxonomy" id="44386"/>
    <lineage>
        <taxon>Eukaryota</taxon>
        <taxon>Metazoa</taxon>
        <taxon>Ecdysozoa</taxon>
        <taxon>Arthropoda</taxon>
        <taxon>Chelicerata</taxon>
        <taxon>Arachnida</taxon>
        <taxon>Acari</taxon>
        <taxon>Parasitiformes</taxon>
        <taxon>Ixodida</taxon>
        <taxon>Ixodoidea</taxon>
        <taxon>Ixodidae</taxon>
        <taxon>Haemaphysalinae</taxon>
        <taxon>Haemaphysalis</taxon>
    </lineage>
</organism>
<dbReference type="OrthoDB" id="6769082at2759"/>
<keyword evidence="3" id="KW-1185">Reference proteome</keyword>
<evidence type="ECO:0000313" key="3">
    <source>
        <dbReference type="Proteomes" id="UP000821853"/>
    </source>
</evidence>
<feature type="compositionally biased region" description="Polar residues" evidence="1">
    <location>
        <begin position="189"/>
        <end position="202"/>
    </location>
</feature>
<sequence>MGRIPRVPRARKPAAHPRDICDFVGTPRRPRPLPAAPCASERKPQTAENKTRCATESPTTQSRCRRERAWHQKKYANQPALQPPHLLLTDKATTGVCDLEVAPSPLQPHGPRDNARLAIPRDNRDASDAQAATGAHEGNKRGHSGRLQGITAQEPGSKNAADRERAPRVWNPTFSPADNNEDSSRPNNEDSYMVANSRQTSPPRAPAAGKNTPLVTLIFRPTSQEKGLRGVSRFDLGETNPRLKVVAVEARSAEARLALLGIRFWGIDTAGDAVDLIARIKTAVPIPGENATASALSERPAEAKPSAGGVLAPTMRKTARPPSCSAATVVDPTEPRPQPALCARPQQLKPPYNVRPRSAPLQTDSRWPPTAAGDGVKWGHEDVARGPFQPTPDIKLLKLRAERQQVERQTLRSGAPEAPAREVGIDMLFSGERRGHGEIVTCTARPHPALLYEKLLLRSLAITQKKRVAEVADAFLVHVTNTPLAAMNGPFTALELERALTMAKGKSTPAPDGITFQCLRNLDEDKRARLLAYFNLLW</sequence>
<feature type="region of interest" description="Disordered" evidence="1">
    <location>
        <begin position="124"/>
        <end position="210"/>
    </location>
</feature>